<evidence type="ECO:0000256" key="3">
    <source>
        <dbReference type="ARBA" id="ARBA00022475"/>
    </source>
</evidence>
<evidence type="ECO:0000256" key="1">
    <source>
        <dbReference type="ARBA" id="ARBA00004651"/>
    </source>
</evidence>
<dbReference type="GO" id="GO:0005886">
    <property type="term" value="C:plasma membrane"/>
    <property type="evidence" value="ECO:0007669"/>
    <property type="project" value="UniProtKB-SubCell"/>
</dbReference>
<sequence length="192" mass="21112">MKNFRDMEDKTKTNQVQTASMNSTKAPQKVEVVVANSSASSEVNILGELSIFVLRIGFCALMIHHGLEKLQDPQGFAEFVVGKYFPFLPGDPVIWTFGAAITQLVCPLGLATGIFARLSSLGLFSTMAFAVYFHLLDTGLEGFPLAVVESHNYAFELSFIYGAISLYFLCAGPGRLSLFRKSNKITYYPKST</sequence>
<keyword evidence="4 8" id="KW-0812">Transmembrane</keyword>
<keyword evidence="5 8" id="KW-1133">Transmembrane helix</keyword>
<dbReference type="EMBL" id="DQ366744">
    <property type="protein sequence ID" value="ABE11506.1"/>
    <property type="molecule type" value="Genomic_DNA"/>
</dbReference>
<dbReference type="InterPro" id="IPR032808">
    <property type="entry name" value="DoxX"/>
</dbReference>
<name>Q1PJ73_PROMR</name>
<proteinExistence type="inferred from homology"/>
<comment type="subcellular location">
    <subcellularLocation>
        <location evidence="1">Cell membrane</location>
        <topology evidence="1">Multi-pass membrane protein</topology>
    </subcellularLocation>
</comment>
<feature type="transmembrane region" description="Helical" evidence="8">
    <location>
        <begin position="45"/>
        <end position="63"/>
    </location>
</feature>
<evidence type="ECO:0000256" key="6">
    <source>
        <dbReference type="ARBA" id="ARBA00023136"/>
    </source>
</evidence>
<evidence type="ECO:0000256" key="8">
    <source>
        <dbReference type="SAM" id="Phobius"/>
    </source>
</evidence>
<dbReference type="PANTHER" id="PTHR33452">
    <property type="entry name" value="OXIDOREDUCTASE CATD-RELATED"/>
    <property type="match status" value="1"/>
</dbReference>
<evidence type="ECO:0000256" key="4">
    <source>
        <dbReference type="ARBA" id="ARBA00022692"/>
    </source>
</evidence>
<evidence type="ECO:0000313" key="9">
    <source>
        <dbReference type="EMBL" id="ABE11506.1"/>
    </source>
</evidence>
<reference evidence="9" key="1">
    <citation type="journal article" date="2006" name="Science">
        <title>Genomic islands and the ecology and evolution of Prochlorococcus.</title>
        <authorList>
            <person name="Coleman M.L."/>
            <person name="Sullivan M.B."/>
            <person name="Martiny A.C."/>
            <person name="Steglich C."/>
            <person name="Barry K."/>
            <person name="Delong E.F."/>
            <person name="Chisholm S.W."/>
        </authorList>
    </citation>
    <scope>NUCLEOTIDE SEQUENCE</scope>
</reference>
<reference evidence="9" key="2">
    <citation type="submission" date="2006-04" db="EMBL/GenBank/DDBJ databases">
        <title>Sequencing of the draft fosmids and assembly of Prochlorococcus marinus environmental genome fragment.</title>
        <authorList>
            <consortium name="US DOE Joint Genome Institute (JGI)"/>
            <person name="Copeland A."/>
            <person name="Lucas S."/>
            <person name="Lapidus A."/>
            <person name="Barry K."/>
            <person name="Detter J.C."/>
            <person name="Glavina T."/>
            <person name="Hammon N."/>
            <person name="Israni S."/>
            <person name="Richardson P."/>
        </authorList>
    </citation>
    <scope>NUCLEOTIDE SEQUENCE</scope>
</reference>
<accession>Q1PJ73</accession>
<evidence type="ECO:0000256" key="2">
    <source>
        <dbReference type="ARBA" id="ARBA00006679"/>
    </source>
</evidence>
<gene>
    <name evidence="9" type="ORF">HOT0M-8G12_0005</name>
</gene>
<comment type="similarity">
    <text evidence="2">Belongs to the DoxX family.</text>
</comment>
<evidence type="ECO:0000256" key="7">
    <source>
        <dbReference type="SAM" id="MobiDB-lite"/>
    </source>
</evidence>
<feature type="compositionally biased region" description="Basic and acidic residues" evidence="7">
    <location>
        <begin position="1"/>
        <end position="12"/>
    </location>
</feature>
<dbReference type="Pfam" id="PF07681">
    <property type="entry name" value="DoxX"/>
    <property type="match status" value="1"/>
</dbReference>
<feature type="region of interest" description="Disordered" evidence="7">
    <location>
        <begin position="1"/>
        <end position="23"/>
    </location>
</feature>
<feature type="compositionally biased region" description="Polar residues" evidence="7">
    <location>
        <begin position="13"/>
        <end position="23"/>
    </location>
</feature>
<keyword evidence="6 8" id="KW-0472">Membrane</keyword>
<dbReference type="PANTHER" id="PTHR33452:SF1">
    <property type="entry name" value="INNER MEMBRANE PROTEIN YPHA-RELATED"/>
    <property type="match status" value="1"/>
</dbReference>
<protein>
    <recommendedName>
        <fullName evidence="10">Photosystem II reaction centre T prot</fullName>
    </recommendedName>
</protein>
<feature type="transmembrane region" description="Helical" evidence="8">
    <location>
        <begin position="118"/>
        <end position="135"/>
    </location>
</feature>
<feature type="transmembrane region" description="Helical" evidence="8">
    <location>
        <begin position="155"/>
        <end position="174"/>
    </location>
</feature>
<evidence type="ECO:0000256" key="5">
    <source>
        <dbReference type="ARBA" id="ARBA00022989"/>
    </source>
</evidence>
<feature type="transmembrane region" description="Helical" evidence="8">
    <location>
        <begin position="93"/>
        <end position="111"/>
    </location>
</feature>
<dbReference type="AlphaFoldDB" id="Q1PJ73"/>
<organism evidence="9">
    <name type="scientific">uncultured Prochlorococcus marinus clone HOT0M-8G12</name>
    <dbReference type="NCBI Taxonomy" id="379396"/>
    <lineage>
        <taxon>Bacteria</taxon>
        <taxon>Bacillati</taxon>
        <taxon>Cyanobacteriota</taxon>
        <taxon>Cyanophyceae</taxon>
        <taxon>Synechococcales</taxon>
        <taxon>Prochlorococcaceae</taxon>
        <taxon>Prochlorococcus</taxon>
    </lineage>
</organism>
<evidence type="ECO:0008006" key="10">
    <source>
        <dbReference type="Google" id="ProtNLM"/>
    </source>
</evidence>
<keyword evidence="3" id="KW-1003">Cell membrane</keyword>
<dbReference type="InterPro" id="IPR051907">
    <property type="entry name" value="DoxX-like_oxidoreductase"/>
</dbReference>